<evidence type="ECO:0000256" key="1">
    <source>
        <dbReference type="ARBA" id="ARBA00004752"/>
    </source>
</evidence>
<dbReference type="PANTHER" id="PTHR30582:SF2">
    <property type="entry name" value="L,D-TRANSPEPTIDASE YCIB-RELATED"/>
    <property type="match status" value="1"/>
</dbReference>
<dbReference type="Gene3D" id="2.40.440.10">
    <property type="entry name" value="L,D-transpeptidase catalytic domain-like"/>
    <property type="match status" value="1"/>
</dbReference>
<feature type="active site" description="Nucleophile" evidence="7">
    <location>
        <position position="351"/>
    </location>
</feature>
<accession>A0ABX1BWT4</accession>
<organism evidence="10 11">
    <name type="scientific">Streptomyces zingiberis</name>
    <dbReference type="NCBI Taxonomy" id="2053010"/>
    <lineage>
        <taxon>Bacteria</taxon>
        <taxon>Bacillati</taxon>
        <taxon>Actinomycetota</taxon>
        <taxon>Actinomycetes</taxon>
        <taxon>Kitasatosporales</taxon>
        <taxon>Streptomycetaceae</taxon>
        <taxon>Streptomyces</taxon>
    </lineage>
</organism>
<comment type="caution">
    <text evidence="10">The sequence shown here is derived from an EMBL/GenBank/DDBJ whole genome shotgun (WGS) entry which is preliminary data.</text>
</comment>
<evidence type="ECO:0000313" key="10">
    <source>
        <dbReference type="EMBL" id="NJP99768.1"/>
    </source>
</evidence>
<evidence type="ECO:0000256" key="6">
    <source>
        <dbReference type="ARBA" id="ARBA00023316"/>
    </source>
</evidence>
<evidence type="ECO:0000256" key="2">
    <source>
        <dbReference type="ARBA" id="ARBA00022679"/>
    </source>
</evidence>
<proteinExistence type="predicted"/>
<dbReference type="EMBL" id="JAATEN010000002">
    <property type="protein sequence ID" value="NJP99768.1"/>
    <property type="molecule type" value="Genomic_DNA"/>
</dbReference>
<sequence>MTPLTRAQHHGTRIRTVLGSGLLIGGLVTGAAACGGSGHPLSAKPYDATGQIAFSGDGDGDAERALDPDRPLELTAKSGGRITDVTAGDTAGHRIRGELSEDGSRWRSTSRLAAGVRYTLRVSTEDGDGAPGLRVIDFRTASAERRLRVTFGPEKGTYGVGQPITAELSRPVKDRAARARVESSLRVSSRPAVSGAWHWVDDKTLHYRPRAFWPARATIEARSTLDGVDTGRGSRGGASKPLRIRTGPRVEVVTDARNHTLTLRRDGKVVKTVPVTTGKPGFETRNGTKIVLAKEPFVRMRSTTVGIAAGSSESYDLPVQWAVRLTWSGEYVHAAPWSVGSHGSANVSHGCTGMSMENAKWFFDAVRPGDIVRVVGSEGEDMTPFDNGFGDWNLTWAKWSEGSALRGPVRRQQAGPAQPARLRPQL</sequence>
<dbReference type="Proteomes" id="UP000695264">
    <property type="component" value="Unassembled WGS sequence"/>
</dbReference>
<feature type="active site" description="Proton donor/acceptor" evidence="7">
    <location>
        <position position="333"/>
    </location>
</feature>
<dbReference type="Gene3D" id="2.60.40.3710">
    <property type="match status" value="1"/>
</dbReference>
<dbReference type="Pfam" id="PF17964">
    <property type="entry name" value="Big_10"/>
    <property type="match status" value="1"/>
</dbReference>
<keyword evidence="4 7" id="KW-0573">Peptidoglycan synthesis</keyword>
<name>A0ABX1BWT4_9ACTN</name>
<evidence type="ECO:0000256" key="5">
    <source>
        <dbReference type="ARBA" id="ARBA00023315"/>
    </source>
</evidence>
<reference evidence="10 11" key="1">
    <citation type="submission" date="2020-03" db="EMBL/GenBank/DDBJ databases">
        <title>WGS of actinomycetes isolated from Thailand.</title>
        <authorList>
            <person name="Thawai C."/>
        </authorList>
    </citation>
    <scope>NUCLEOTIDE SEQUENCE [LARGE SCALE GENOMIC DNA]</scope>
    <source>
        <strain evidence="10 11">PLAI 1-29</strain>
    </source>
</reference>
<evidence type="ECO:0000256" key="4">
    <source>
        <dbReference type="ARBA" id="ARBA00022984"/>
    </source>
</evidence>
<dbReference type="PANTHER" id="PTHR30582">
    <property type="entry name" value="L,D-TRANSPEPTIDASE"/>
    <property type="match status" value="1"/>
</dbReference>
<gene>
    <name evidence="10" type="ORF">HCK00_04220</name>
</gene>
<evidence type="ECO:0000256" key="3">
    <source>
        <dbReference type="ARBA" id="ARBA00022960"/>
    </source>
</evidence>
<dbReference type="PROSITE" id="PS51257">
    <property type="entry name" value="PROKAR_LIPOPROTEIN"/>
    <property type="match status" value="1"/>
</dbReference>
<dbReference type="Pfam" id="PF03734">
    <property type="entry name" value="YkuD"/>
    <property type="match status" value="1"/>
</dbReference>
<protein>
    <submittedName>
        <fullName evidence="10">L,D-transpeptidase</fullName>
    </submittedName>
</protein>
<keyword evidence="2" id="KW-0808">Transferase</keyword>
<evidence type="ECO:0000256" key="7">
    <source>
        <dbReference type="PROSITE-ProRule" id="PRU01373"/>
    </source>
</evidence>
<keyword evidence="6 7" id="KW-0961">Cell wall biogenesis/degradation</keyword>
<evidence type="ECO:0000256" key="8">
    <source>
        <dbReference type="SAM" id="MobiDB-lite"/>
    </source>
</evidence>
<keyword evidence="11" id="KW-1185">Reference proteome</keyword>
<dbReference type="SUPFAM" id="SSF141523">
    <property type="entry name" value="L,D-transpeptidase catalytic domain-like"/>
    <property type="match status" value="1"/>
</dbReference>
<feature type="domain" description="L,D-TPase catalytic" evidence="9">
    <location>
        <begin position="250"/>
        <end position="375"/>
    </location>
</feature>
<evidence type="ECO:0000259" key="9">
    <source>
        <dbReference type="PROSITE" id="PS52029"/>
    </source>
</evidence>
<feature type="region of interest" description="Disordered" evidence="8">
    <location>
        <begin position="405"/>
        <end position="426"/>
    </location>
</feature>
<dbReference type="InterPro" id="IPR041280">
    <property type="entry name" value="Big_10"/>
</dbReference>
<dbReference type="InterPro" id="IPR038063">
    <property type="entry name" value="Transpep_catalytic_dom"/>
</dbReference>
<dbReference type="CDD" id="cd16913">
    <property type="entry name" value="YkuD_like"/>
    <property type="match status" value="1"/>
</dbReference>
<dbReference type="RefSeq" id="WP_168100351.1">
    <property type="nucleotide sequence ID" value="NZ_JAATEN010000002.1"/>
</dbReference>
<keyword evidence="3 7" id="KW-0133">Cell shape</keyword>
<keyword evidence="5" id="KW-0012">Acyltransferase</keyword>
<dbReference type="Gene3D" id="2.60.40.3780">
    <property type="match status" value="1"/>
</dbReference>
<dbReference type="InterPro" id="IPR050979">
    <property type="entry name" value="LD-transpeptidase"/>
</dbReference>
<dbReference type="PROSITE" id="PS52029">
    <property type="entry name" value="LD_TPASE"/>
    <property type="match status" value="1"/>
</dbReference>
<dbReference type="InterPro" id="IPR005490">
    <property type="entry name" value="LD_TPept_cat_dom"/>
</dbReference>
<evidence type="ECO:0000313" key="11">
    <source>
        <dbReference type="Proteomes" id="UP000695264"/>
    </source>
</evidence>
<comment type="pathway">
    <text evidence="1 7">Cell wall biogenesis; peptidoglycan biosynthesis.</text>
</comment>